<dbReference type="InterPro" id="IPR007844">
    <property type="entry name" value="AsmA"/>
</dbReference>
<dbReference type="PANTHER" id="PTHR30441:SF4">
    <property type="entry name" value="PROTEIN ASMA"/>
    <property type="match status" value="1"/>
</dbReference>
<dbReference type="InterPro" id="IPR052894">
    <property type="entry name" value="AsmA-related"/>
</dbReference>
<keyword evidence="4" id="KW-1185">Reference proteome</keyword>
<evidence type="ECO:0000313" key="4">
    <source>
        <dbReference type="Proteomes" id="UP001148313"/>
    </source>
</evidence>
<dbReference type="PANTHER" id="PTHR30441">
    <property type="entry name" value="DUF748 DOMAIN-CONTAINING PROTEIN"/>
    <property type="match status" value="1"/>
</dbReference>
<feature type="region of interest" description="Disordered" evidence="1">
    <location>
        <begin position="1250"/>
        <end position="1295"/>
    </location>
</feature>
<dbReference type="InterPro" id="IPR017023">
    <property type="entry name" value="UCP034039"/>
</dbReference>
<evidence type="ECO:0000256" key="1">
    <source>
        <dbReference type="SAM" id="MobiDB-lite"/>
    </source>
</evidence>
<dbReference type="EMBL" id="JAPJZH010000008">
    <property type="protein sequence ID" value="MDA4846451.1"/>
    <property type="molecule type" value="Genomic_DNA"/>
</dbReference>
<evidence type="ECO:0000259" key="2">
    <source>
        <dbReference type="Pfam" id="PF05170"/>
    </source>
</evidence>
<comment type="caution">
    <text evidence="3">The sequence shown here is derived from an EMBL/GenBank/DDBJ whole genome shotgun (WGS) entry which is preliminary data.</text>
</comment>
<feature type="domain" description="AsmA" evidence="2">
    <location>
        <begin position="2"/>
        <end position="185"/>
    </location>
</feature>
<accession>A0ABT4VP39</accession>
<sequence>MFVFFGGLLVLVLFAALIGPYFVDWSSYRQEFEREAGRILGQKVQVLGEADARILPFPSVSFDNVVVGESKDGRPMMTIDRFSMDAELAPFLSGEIRIFDMHIENPKAIVRLSPTGELDWALRSQKSLPEDSLTFESITVSGGEALVLDEQNGREHWVRDLNMQMSAKSVTGPWNMEGDAEIDGYRSGFSLTTGARTEEDRIRLKARVLPEALPVSVDLEGDLRIEDLKPQYKGTFEVRALDPAKMQAENGTTAKTGRRPIYARAVGVFELNNERLRIEDYRLETGPPNDPYIVSGEATFDTGRNPEFLLIADGQQLNLARMNGGQNDDQAATGSLSLGERLAGLRRLLSLAPVPQMPGRVAVALPAILAGDTTVRDVLVEATPDGTAWKIGRMEAKLPGRTQFLASGRLGVGADFGFSGEVIVASNQPSGFASWLTDSVDPAIRRLEAAGLSAKVDLSTQLQRFDELEIAVGAAILKGRLERVVPIQGRPSLSLILEGDEVDVDALRAFTGVIVGDDQESRLAGHDVSARLSAGRFLASGVTANDADLSLRLKGGTLDIDRLTVNDLAGASVSGVGRLEKVFTSPVGDIDLSVLTENSRPLFTLLSNLGGAHPVLDHLRDNAALFGETTIDVQAQFAPLGSDRTSLSSRIRGRSGGSRFNVLVERADAFAPLDSGQLTVTADVSSSAPRRLLAQVGVDSLPVDLSGPAILDMRLDGIPSKQLDFSLGYDAPDTQLSARGTGWQDEDRALQGAFQLKLSSNDLTPYLAMNGINVIDPGFGLPAEIQTDVKTTARNYQLGNLEGTVGESRFSGEIAVSRGTERADISGSLALSEMDLAWLAELMVGPGTTLSGLEAWSTASFLPPLQDNLEFDLDVSAQTALLHFGPEATNWAGKLVLKDNELQWRNLRADWLSGSLAGALTLANRDSTALLSGQLQLTDADLGAVMWKRGGFPIATGGLGVSASFEGAGKSVQEVVASLSGSGIIETSGLELSGLENESLAPILAAADDEGFEIDGDNVKVLADRVVSSGSYYADAVTAPFTMAAGTVRMPNIVLSDDGATVRGEARIDLVDEAIDARFDVEFDPEDNALTGAAPALSLAFLGPVAAPDRTIDAAELANFLSLRAFERERRRVEILQAVVLENQRMRREALLAKQQEKAYRDAAQERRRLERERDTEDEARLEQERQTRIEQERLARLEAEENERREAEEAALRAREEELERQLDAAARRAADRMSRPPQDDFLQQLENAVRQAGEQATGGTSSGSVTRLPVPTERGVQSGGEALPELNFEALNN</sequence>
<dbReference type="Proteomes" id="UP001148313">
    <property type="component" value="Unassembled WGS sequence"/>
</dbReference>
<evidence type="ECO:0000313" key="3">
    <source>
        <dbReference type="EMBL" id="MDA4846451.1"/>
    </source>
</evidence>
<organism evidence="3 4">
    <name type="scientific">Hoeflea poritis</name>
    <dbReference type="NCBI Taxonomy" id="2993659"/>
    <lineage>
        <taxon>Bacteria</taxon>
        <taxon>Pseudomonadati</taxon>
        <taxon>Pseudomonadota</taxon>
        <taxon>Alphaproteobacteria</taxon>
        <taxon>Hyphomicrobiales</taxon>
        <taxon>Rhizobiaceae</taxon>
        <taxon>Hoeflea</taxon>
    </lineage>
</organism>
<dbReference type="PIRSF" id="PIRSF034039">
    <property type="entry name" value="UCP034039"/>
    <property type="match status" value="1"/>
</dbReference>
<name>A0ABT4VP39_9HYPH</name>
<reference evidence="3" key="1">
    <citation type="submission" date="2022-11" db="EMBL/GenBank/DDBJ databases">
        <title>Hoeflea poritis sp. nov., isolated from scleractinian coral Porites lutea.</title>
        <authorList>
            <person name="Zhang G."/>
            <person name="Wei Q."/>
            <person name="Cai L."/>
        </authorList>
    </citation>
    <scope>NUCLEOTIDE SEQUENCE</scope>
    <source>
        <strain evidence="3">E7-10</strain>
    </source>
</reference>
<protein>
    <submittedName>
        <fullName evidence="3">AsmA family protein</fullName>
    </submittedName>
</protein>
<dbReference type="Pfam" id="PF05170">
    <property type="entry name" value="AsmA"/>
    <property type="match status" value="1"/>
</dbReference>
<proteinExistence type="predicted"/>
<gene>
    <name evidence="3" type="ORF">OOZ53_13885</name>
</gene>
<feature type="region of interest" description="Disordered" evidence="1">
    <location>
        <begin position="1163"/>
        <end position="1187"/>
    </location>
</feature>